<dbReference type="HOGENOM" id="CLU_145669_2_0_1"/>
<sequence>MASTLVAMASGPKVELAVASRMARLASCTMTASPVLRSCVFFTHFRFELVFGINMEVVDNCVIFSVALV</sequence>
<dbReference type="EnsemblPlants" id="KEH16749">
    <property type="protein sequence ID" value="KEH16749"/>
    <property type="gene ID" value="MTR_0100s0110"/>
</dbReference>
<evidence type="ECO:0000313" key="3">
    <source>
        <dbReference type="Proteomes" id="UP000002051"/>
    </source>
</evidence>
<protein>
    <submittedName>
        <fullName evidence="1 2">Uncharacterized protein</fullName>
    </submittedName>
</protein>
<gene>
    <name evidence="1" type="ORF">MTR_0100s0110</name>
</gene>
<keyword evidence="3" id="KW-1185">Reference proteome</keyword>
<reference evidence="1 3" key="2">
    <citation type="journal article" date="2014" name="BMC Genomics">
        <title>An improved genome release (version Mt4.0) for the model legume Medicago truncatula.</title>
        <authorList>
            <person name="Tang H."/>
            <person name="Krishnakumar V."/>
            <person name="Bidwell S."/>
            <person name="Rosen B."/>
            <person name="Chan A."/>
            <person name="Zhou S."/>
            <person name="Gentzbittel L."/>
            <person name="Childs K.L."/>
            <person name="Yandell M."/>
            <person name="Gundlach H."/>
            <person name="Mayer K.F."/>
            <person name="Schwartz D.C."/>
            <person name="Town C.D."/>
        </authorList>
    </citation>
    <scope>GENOME REANNOTATION</scope>
    <source>
        <strain evidence="1">A17</strain>
        <strain evidence="2 3">cv. Jemalong A17</strain>
    </source>
</reference>
<dbReference type="EMBL" id="KL402825">
    <property type="protein sequence ID" value="KEH16749.1"/>
    <property type="molecule type" value="Genomic_DNA"/>
</dbReference>
<organism evidence="1 3">
    <name type="scientific">Medicago truncatula</name>
    <name type="common">Barrel medic</name>
    <name type="synonym">Medicago tribuloides</name>
    <dbReference type="NCBI Taxonomy" id="3880"/>
    <lineage>
        <taxon>Eukaryota</taxon>
        <taxon>Viridiplantae</taxon>
        <taxon>Streptophyta</taxon>
        <taxon>Embryophyta</taxon>
        <taxon>Tracheophyta</taxon>
        <taxon>Spermatophyta</taxon>
        <taxon>Magnoliopsida</taxon>
        <taxon>eudicotyledons</taxon>
        <taxon>Gunneridae</taxon>
        <taxon>Pentapetalae</taxon>
        <taxon>rosids</taxon>
        <taxon>fabids</taxon>
        <taxon>Fabales</taxon>
        <taxon>Fabaceae</taxon>
        <taxon>Papilionoideae</taxon>
        <taxon>50 kb inversion clade</taxon>
        <taxon>NPAAA clade</taxon>
        <taxon>Hologalegina</taxon>
        <taxon>IRL clade</taxon>
        <taxon>Trifolieae</taxon>
        <taxon>Medicago</taxon>
    </lineage>
</organism>
<name>A0A072TGR1_MEDTR</name>
<evidence type="ECO:0000313" key="2">
    <source>
        <dbReference type="EnsemblPlants" id="KEH16749"/>
    </source>
</evidence>
<accession>A0A072TGR1</accession>
<reference evidence="2" key="3">
    <citation type="submission" date="2015-06" db="UniProtKB">
        <authorList>
            <consortium name="EnsemblPlants"/>
        </authorList>
    </citation>
    <scope>IDENTIFICATION</scope>
    <source>
        <strain evidence="2">cv. Jemalong A17</strain>
    </source>
</reference>
<evidence type="ECO:0000313" key="1">
    <source>
        <dbReference type="EMBL" id="KEH16749.1"/>
    </source>
</evidence>
<dbReference type="AlphaFoldDB" id="A0A072TGR1"/>
<dbReference type="Proteomes" id="UP000002051">
    <property type="component" value="Unassembled WGS sequence"/>
</dbReference>
<proteinExistence type="predicted"/>
<reference evidence="1 3" key="1">
    <citation type="journal article" date="2011" name="Nature">
        <title>The Medicago genome provides insight into the evolution of rhizobial symbioses.</title>
        <authorList>
            <person name="Young N.D."/>
            <person name="Debelle F."/>
            <person name="Oldroyd G.E."/>
            <person name="Geurts R."/>
            <person name="Cannon S.B."/>
            <person name="Udvardi M.K."/>
            <person name="Benedito V.A."/>
            <person name="Mayer K.F."/>
            <person name="Gouzy J."/>
            <person name="Schoof H."/>
            <person name="Van de Peer Y."/>
            <person name="Proost S."/>
            <person name="Cook D.R."/>
            <person name="Meyers B.C."/>
            <person name="Spannagl M."/>
            <person name="Cheung F."/>
            <person name="De Mita S."/>
            <person name="Krishnakumar V."/>
            <person name="Gundlach H."/>
            <person name="Zhou S."/>
            <person name="Mudge J."/>
            <person name="Bharti A.K."/>
            <person name="Murray J.D."/>
            <person name="Naoumkina M.A."/>
            <person name="Rosen B."/>
            <person name="Silverstein K.A."/>
            <person name="Tang H."/>
            <person name="Rombauts S."/>
            <person name="Zhao P.X."/>
            <person name="Zhou P."/>
            <person name="Barbe V."/>
            <person name="Bardou P."/>
            <person name="Bechner M."/>
            <person name="Bellec A."/>
            <person name="Berger A."/>
            <person name="Berges H."/>
            <person name="Bidwell S."/>
            <person name="Bisseling T."/>
            <person name="Choisne N."/>
            <person name="Couloux A."/>
            <person name="Denny R."/>
            <person name="Deshpande S."/>
            <person name="Dai X."/>
            <person name="Doyle J.J."/>
            <person name="Dudez A.M."/>
            <person name="Farmer A.D."/>
            <person name="Fouteau S."/>
            <person name="Franken C."/>
            <person name="Gibelin C."/>
            <person name="Gish J."/>
            <person name="Goldstein S."/>
            <person name="Gonzalez A.J."/>
            <person name="Green P.J."/>
            <person name="Hallab A."/>
            <person name="Hartog M."/>
            <person name="Hua A."/>
            <person name="Humphray S.J."/>
            <person name="Jeong D.H."/>
            <person name="Jing Y."/>
            <person name="Jocker A."/>
            <person name="Kenton S.M."/>
            <person name="Kim D.J."/>
            <person name="Klee K."/>
            <person name="Lai H."/>
            <person name="Lang C."/>
            <person name="Lin S."/>
            <person name="Macmil S.L."/>
            <person name="Magdelenat G."/>
            <person name="Matthews L."/>
            <person name="McCorrison J."/>
            <person name="Monaghan E.L."/>
            <person name="Mun J.H."/>
            <person name="Najar F.Z."/>
            <person name="Nicholson C."/>
            <person name="Noirot C."/>
            <person name="O'Bleness M."/>
            <person name="Paule C.R."/>
            <person name="Poulain J."/>
            <person name="Prion F."/>
            <person name="Qin B."/>
            <person name="Qu C."/>
            <person name="Retzel E.F."/>
            <person name="Riddle C."/>
            <person name="Sallet E."/>
            <person name="Samain S."/>
            <person name="Samson N."/>
            <person name="Sanders I."/>
            <person name="Saurat O."/>
            <person name="Scarpelli C."/>
            <person name="Schiex T."/>
            <person name="Segurens B."/>
            <person name="Severin A.J."/>
            <person name="Sherrier D.J."/>
            <person name="Shi R."/>
            <person name="Sims S."/>
            <person name="Singer S.R."/>
            <person name="Sinharoy S."/>
            <person name="Sterck L."/>
            <person name="Viollet A."/>
            <person name="Wang B.B."/>
            <person name="Wang K."/>
            <person name="Wang M."/>
            <person name="Wang X."/>
            <person name="Warfsmann J."/>
            <person name="Weissenbach J."/>
            <person name="White D.D."/>
            <person name="White J.D."/>
            <person name="Wiley G.B."/>
            <person name="Wincker P."/>
            <person name="Xing Y."/>
            <person name="Yang L."/>
            <person name="Yao Z."/>
            <person name="Ying F."/>
            <person name="Zhai J."/>
            <person name="Zhou L."/>
            <person name="Zuber A."/>
            <person name="Denarie J."/>
            <person name="Dixon R.A."/>
            <person name="May G.D."/>
            <person name="Schwartz D.C."/>
            <person name="Rogers J."/>
            <person name="Quetier F."/>
            <person name="Town C.D."/>
            <person name="Roe B.A."/>
        </authorList>
    </citation>
    <scope>NUCLEOTIDE SEQUENCE [LARGE SCALE GENOMIC DNA]</scope>
    <source>
        <strain evidence="1">A17</strain>
        <strain evidence="2 3">cv. Jemalong A17</strain>
    </source>
</reference>